<evidence type="ECO:0000313" key="3">
    <source>
        <dbReference type="Proteomes" id="UP001360560"/>
    </source>
</evidence>
<feature type="compositionally biased region" description="Low complexity" evidence="1">
    <location>
        <begin position="110"/>
        <end position="124"/>
    </location>
</feature>
<comment type="caution">
    <text evidence="2">The sequence shown here is derived from an EMBL/GenBank/DDBJ whole genome shotgun (WGS) entry which is preliminary data.</text>
</comment>
<protein>
    <submittedName>
        <fullName evidence="2">Sog2 protein</fullName>
    </submittedName>
</protein>
<evidence type="ECO:0000256" key="1">
    <source>
        <dbReference type="SAM" id="MobiDB-lite"/>
    </source>
</evidence>
<feature type="compositionally biased region" description="Polar residues" evidence="1">
    <location>
        <begin position="83"/>
        <end position="100"/>
    </location>
</feature>
<dbReference type="Proteomes" id="UP001360560">
    <property type="component" value="Unassembled WGS sequence"/>
</dbReference>
<feature type="region of interest" description="Disordered" evidence="1">
    <location>
        <begin position="1"/>
        <end position="128"/>
    </location>
</feature>
<dbReference type="EMBL" id="BTFZ01000002">
    <property type="protein sequence ID" value="GMM34030.1"/>
    <property type="molecule type" value="Genomic_DNA"/>
</dbReference>
<name>A0AAV5QGG7_9ASCO</name>
<reference evidence="2 3" key="1">
    <citation type="journal article" date="2023" name="Elife">
        <title>Identification of key yeast species and microbe-microbe interactions impacting larval growth of Drosophila in the wild.</title>
        <authorList>
            <person name="Mure A."/>
            <person name="Sugiura Y."/>
            <person name="Maeda R."/>
            <person name="Honda K."/>
            <person name="Sakurai N."/>
            <person name="Takahashi Y."/>
            <person name="Watada M."/>
            <person name="Katoh T."/>
            <person name="Gotoh A."/>
            <person name="Gotoh Y."/>
            <person name="Taniguchi I."/>
            <person name="Nakamura K."/>
            <person name="Hayashi T."/>
            <person name="Katayama T."/>
            <person name="Uemura T."/>
            <person name="Hattori Y."/>
        </authorList>
    </citation>
    <scope>NUCLEOTIDE SEQUENCE [LARGE SCALE GENOMIC DNA]</scope>
    <source>
        <strain evidence="2 3">SC-9</strain>
    </source>
</reference>
<dbReference type="InterPro" id="IPR019487">
    <property type="entry name" value="RAM_signalling_pathway_SOG2"/>
</dbReference>
<sequence>MNVLSMGAPQSLDPQQQAVPPRSSKRKPFLNENLDASNSISKPNITNNGSTPKNEMKYIIEESQKDHDKQTSHISTSRRIRSNTVGWSSGSANNKNQFINTPHGASGHLTPSTSSATNSTSSGSNDLNVDKSNAYFKRLSTLPEKKPTYKQRNKVTLVSRKLLFSLSEMYSAIKRFNIIGNNDSAISEKMAVSLSLAKRQINNLVEVLENVERENDLDAPRSPDIVFKVFKKNIANFKEVIKHLLDNLVFFTDKVDVCFIRMLLLSVFGCFNELYNASVALDPEGSAITMKKPMISKVSSSPSLFSQPAKSLASKQLLIPKTSSKSQLAGARISVVDPKDAKLYASSQSAITTAQRVCKVVIETMNKQYANEIQGHQGAEELLHKCGKTQAYARKLDSALALLTRSAFDHSNSEEQYQSFITEQEQCKRIFLIDFDSFITTVIQILASFKDMMNDFPELRSLRADMSLLSRTSKELIAIFKPDATKNEIPMSSSTDSGNSVVTQPLPSSAASITFNVESPVMTKSMKGLP</sequence>
<gene>
    <name evidence="2" type="ORF">DASC09_013550</name>
</gene>
<accession>A0AAV5QGG7</accession>
<proteinExistence type="predicted"/>
<dbReference type="Pfam" id="PF10428">
    <property type="entry name" value="SOG2"/>
    <property type="match status" value="2"/>
</dbReference>
<dbReference type="AlphaFoldDB" id="A0AAV5QGG7"/>
<feature type="compositionally biased region" description="Basic and acidic residues" evidence="1">
    <location>
        <begin position="54"/>
        <end position="71"/>
    </location>
</feature>
<evidence type="ECO:0000313" key="2">
    <source>
        <dbReference type="EMBL" id="GMM34030.1"/>
    </source>
</evidence>
<keyword evidence="3" id="KW-1185">Reference proteome</keyword>
<organism evidence="2 3">
    <name type="scientific">Saccharomycopsis crataegensis</name>
    <dbReference type="NCBI Taxonomy" id="43959"/>
    <lineage>
        <taxon>Eukaryota</taxon>
        <taxon>Fungi</taxon>
        <taxon>Dikarya</taxon>
        <taxon>Ascomycota</taxon>
        <taxon>Saccharomycotina</taxon>
        <taxon>Saccharomycetes</taxon>
        <taxon>Saccharomycopsidaceae</taxon>
        <taxon>Saccharomycopsis</taxon>
    </lineage>
</organism>
<feature type="compositionally biased region" description="Polar residues" evidence="1">
    <location>
        <begin position="34"/>
        <end position="53"/>
    </location>
</feature>
<dbReference type="GeneID" id="90072009"/>
<dbReference type="RefSeq" id="XP_064851030.1">
    <property type="nucleotide sequence ID" value="XM_064994958.1"/>
</dbReference>